<sequence>MFYNEQKRVRQLKNICAQIKIEVDKEILHKNKHRQKDNFILYTSLIALQYCYQLFENKQINQIINLKIFCV</sequence>
<dbReference type="RefSeq" id="XP_001031202.1">
    <property type="nucleotide sequence ID" value="XM_001031202.1"/>
</dbReference>
<organism evidence="1 2">
    <name type="scientific">Tetrahymena thermophila (strain SB210)</name>
    <dbReference type="NCBI Taxonomy" id="312017"/>
    <lineage>
        <taxon>Eukaryota</taxon>
        <taxon>Sar</taxon>
        <taxon>Alveolata</taxon>
        <taxon>Ciliophora</taxon>
        <taxon>Intramacronucleata</taxon>
        <taxon>Oligohymenophorea</taxon>
        <taxon>Hymenostomatida</taxon>
        <taxon>Tetrahymenina</taxon>
        <taxon>Tetrahymenidae</taxon>
        <taxon>Tetrahymena</taxon>
    </lineage>
</organism>
<reference evidence="2" key="1">
    <citation type="journal article" date="2006" name="PLoS Biol.">
        <title>Macronuclear genome sequence of the ciliate Tetrahymena thermophila, a model eukaryote.</title>
        <authorList>
            <person name="Eisen J.A."/>
            <person name="Coyne R.S."/>
            <person name="Wu M."/>
            <person name="Wu D."/>
            <person name="Thiagarajan M."/>
            <person name="Wortman J.R."/>
            <person name="Badger J.H."/>
            <person name="Ren Q."/>
            <person name="Amedeo P."/>
            <person name="Jones K.M."/>
            <person name="Tallon L.J."/>
            <person name="Delcher A.L."/>
            <person name="Salzberg S.L."/>
            <person name="Silva J.C."/>
            <person name="Haas B.J."/>
            <person name="Majoros W.H."/>
            <person name="Farzad M."/>
            <person name="Carlton J.M."/>
            <person name="Smith R.K. Jr."/>
            <person name="Garg J."/>
            <person name="Pearlman R.E."/>
            <person name="Karrer K.M."/>
            <person name="Sun L."/>
            <person name="Manning G."/>
            <person name="Elde N.C."/>
            <person name="Turkewitz A.P."/>
            <person name="Asai D.J."/>
            <person name="Wilkes D.E."/>
            <person name="Wang Y."/>
            <person name="Cai H."/>
            <person name="Collins K."/>
            <person name="Stewart B.A."/>
            <person name="Lee S.R."/>
            <person name="Wilamowska K."/>
            <person name="Weinberg Z."/>
            <person name="Ruzzo W.L."/>
            <person name="Wloga D."/>
            <person name="Gaertig J."/>
            <person name="Frankel J."/>
            <person name="Tsao C.-C."/>
            <person name="Gorovsky M.A."/>
            <person name="Keeling P.J."/>
            <person name="Waller R.F."/>
            <person name="Patron N.J."/>
            <person name="Cherry J.M."/>
            <person name="Stover N.A."/>
            <person name="Krieger C.J."/>
            <person name="del Toro C."/>
            <person name="Ryder H.F."/>
            <person name="Williamson S.C."/>
            <person name="Barbeau R.A."/>
            <person name="Hamilton E.P."/>
            <person name="Orias E."/>
        </authorList>
    </citation>
    <scope>NUCLEOTIDE SEQUENCE [LARGE SCALE GENOMIC DNA]</scope>
    <source>
        <strain evidence="2">SB210</strain>
    </source>
</reference>
<dbReference type="InParanoid" id="Q22DX3"/>
<keyword evidence="2" id="KW-1185">Reference proteome</keyword>
<dbReference type="HOGENOM" id="CLU_2745665_0_0_1"/>
<accession>Q22DX3</accession>
<dbReference type="GeneID" id="7837344"/>
<dbReference type="AlphaFoldDB" id="Q22DX3"/>
<name>Q22DX3_TETTS</name>
<dbReference type="EMBL" id="GG662513">
    <property type="protein sequence ID" value="EAR83539.1"/>
    <property type="molecule type" value="Genomic_DNA"/>
</dbReference>
<evidence type="ECO:0000313" key="1">
    <source>
        <dbReference type="EMBL" id="EAR83539.1"/>
    </source>
</evidence>
<evidence type="ECO:0000313" key="2">
    <source>
        <dbReference type="Proteomes" id="UP000009168"/>
    </source>
</evidence>
<proteinExistence type="predicted"/>
<dbReference type="Proteomes" id="UP000009168">
    <property type="component" value="Unassembled WGS sequence"/>
</dbReference>
<dbReference type="KEGG" id="tet:TTHERM_00925860"/>
<gene>
    <name evidence="1" type="ORF">TTHERM_00925860</name>
</gene>
<protein>
    <submittedName>
        <fullName evidence="1">Uncharacterized protein</fullName>
    </submittedName>
</protein>